<keyword evidence="5" id="KW-1133">Transmembrane helix</keyword>
<keyword evidence="3" id="KW-0325">Glycoprotein</keyword>
<feature type="region of interest" description="Disordered" evidence="4">
    <location>
        <begin position="1"/>
        <end position="23"/>
    </location>
</feature>
<feature type="transmembrane region" description="Helical" evidence="5">
    <location>
        <begin position="260"/>
        <end position="278"/>
    </location>
</feature>
<feature type="region of interest" description="Disordered" evidence="4">
    <location>
        <begin position="35"/>
        <end position="56"/>
    </location>
</feature>
<comment type="caution">
    <text evidence="7">The sequence shown here is derived from an EMBL/GenBank/DDBJ whole genome shotgun (WGS) entry which is preliminary data.</text>
</comment>
<comment type="subcellular location">
    <subcellularLocation>
        <location evidence="1">Membrane</location>
        <topology evidence="1">Multi-pass membrane protein</topology>
    </subcellularLocation>
</comment>
<dbReference type="InterPro" id="IPR020846">
    <property type="entry name" value="MFS_dom"/>
</dbReference>
<dbReference type="PANTHER" id="PTHR11360">
    <property type="entry name" value="MONOCARBOXYLATE TRANSPORTER"/>
    <property type="match status" value="1"/>
</dbReference>
<dbReference type="InterPro" id="IPR011701">
    <property type="entry name" value="MFS"/>
</dbReference>
<feature type="transmembrane region" description="Helical" evidence="5">
    <location>
        <begin position="284"/>
        <end position="307"/>
    </location>
</feature>
<feature type="transmembrane region" description="Helical" evidence="5">
    <location>
        <begin position="153"/>
        <end position="175"/>
    </location>
</feature>
<feature type="transmembrane region" description="Helical" evidence="5">
    <location>
        <begin position="391"/>
        <end position="410"/>
    </location>
</feature>
<organism evidence="7 8">
    <name type="scientific">Thelonectria olida</name>
    <dbReference type="NCBI Taxonomy" id="1576542"/>
    <lineage>
        <taxon>Eukaryota</taxon>
        <taxon>Fungi</taxon>
        <taxon>Dikarya</taxon>
        <taxon>Ascomycota</taxon>
        <taxon>Pezizomycotina</taxon>
        <taxon>Sordariomycetes</taxon>
        <taxon>Hypocreomycetidae</taxon>
        <taxon>Hypocreales</taxon>
        <taxon>Nectriaceae</taxon>
        <taxon>Thelonectria</taxon>
    </lineage>
</organism>
<proteinExistence type="inferred from homology"/>
<feature type="domain" description="Major facilitator superfamily (MFS) profile" evidence="6">
    <location>
        <begin position="261"/>
        <end position="456"/>
    </location>
</feature>
<evidence type="ECO:0000256" key="1">
    <source>
        <dbReference type="ARBA" id="ARBA00004141"/>
    </source>
</evidence>
<evidence type="ECO:0000313" key="8">
    <source>
        <dbReference type="Proteomes" id="UP000777438"/>
    </source>
</evidence>
<evidence type="ECO:0000313" key="7">
    <source>
        <dbReference type="EMBL" id="KAH6880834.1"/>
    </source>
</evidence>
<keyword evidence="5" id="KW-0472">Membrane</keyword>
<dbReference type="PROSITE" id="PS50850">
    <property type="entry name" value="MFS"/>
    <property type="match status" value="1"/>
</dbReference>
<keyword evidence="8" id="KW-1185">Reference proteome</keyword>
<evidence type="ECO:0000256" key="4">
    <source>
        <dbReference type="SAM" id="MobiDB-lite"/>
    </source>
</evidence>
<reference evidence="7 8" key="1">
    <citation type="journal article" date="2021" name="Nat. Commun.">
        <title>Genetic determinants of endophytism in the Arabidopsis root mycobiome.</title>
        <authorList>
            <person name="Mesny F."/>
            <person name="Miyauchi S."/>
            <person name="Thiergart T."/>
            <person name="Pickel B."/>
            <person name="Atanasova L."/>
            <person name="Karlsson M."/>
            <person name="Huettel B."/>
            <person name="Barry K.W."/>
            <person name="Haridas S."/>
            <person name="Chen C."/>
            <person name="Bauer D."/>
            <person name="Andreopoulos W."/>
            <person name="Pangilinan J."/>
            <person name="LaButti K."/>
            <person name="Riley R."/>
            <person name="Lipzen A."/>
            <person name="Clum A."/>
            <person name="Drula E."/>
            <person name="Henrissat B."/>
            <person name="Kohler A."/>
            <person name="Grigoriev I.V."/>
            <person name="Martin F.M."/>
            <person name="Hacquard S."/>
        </authorList>
    </citation>
    <scope>NUCLEOTIDE SEQUENCE [LARGE SCALE GENOMIC DNA]</scope>
    <source>
        <strain evidence="7 8">MPI-CAGE-CH-0241</strain>
    </source>
</reference>
<dbReference type="Gene3D" id="1.20.1250.20">
    <property type="entry name" value="MFS general substrate transporter like domains"/>
    <property type="match status" value="2"/>
</dbReference>
<feature type="transmembrane region" description="Helical" evidence="5">
    <location>
        <begin position="102"/>
        <end position="122"/>
    </location>
</feature>
<feature type="compositionally biased region" description="Polar residues" evidence="4">
    <location>
        <begin position="1"/>
        <end position="13"/>
    </location>
</feature>
<feature type="transmembrane region" description="Helical" evidence="5">
    <location>
        <begin position="129"/>
        <end position="147"/>
    </location>
</feature>
<comment type="similarity">
    <text evidence="2">Belongs to the major facilitator superfamily. Monocarboxylate porter (TC 2.A.1.13) family.</text>
</comment>
<feature type="transmembrane region" description="Helical" evidence="5">
    <location>
        <begin position="328"/>
        <end position="347"/>
    </location>
</feature>
<gene>
    <name evidence="7" type="ORF">B0T10DRAFT_495279</name>
</gene>
<feature type="transmembrane region" description="Helical" evidence="5">
    <location>
        <begin position="187"/>
        <end position="208"/>
    </location>
</feature>
<feature type="transmembrane region" description="Helical" evidence="5">
    <location>
        <begin position="426"/>
        <end position="448"/>
    </location>
</feature>
<sequence length="456" mass="47831">MTSTQTVTASLTPAESHRGNEDAIQFEQLSLGDRNSHRLPEEAPTPSHPTRADDDWDKNEGWPVVAAGSAIFFVYLGLVYSYGIVQLHLVEARLASVSTLSFVGSVGAAISPLTGMIVARIIKRIGYRATAVVGSVLLGLGEFTAGWSTKSVLAMFITQGVVFGIGAALLFLPAATVPSLWFKKKRGLATGIVFGGAGVGSAIIALSLEQLINTTGLETALKILGALAWAICLPASYFIRAPAGRGRSVSSVQWRLFGSSKFIIMLFMGAIATFPLFVPPFLLPLYVSSIGLSGQTGAAILASWNIASAVGRIGMGFGADAFLGPVNSMFLSLTVIGLSALALWPFASSLGLLVFFSILNGMGSGGFFSLMPVVVGAVFGDGQLANIMSMLSTSWTFGYFMGAPIAGYLLESYGGANAGLEAFRPAFFYAGSLTLASAGMILMVRLMMNRKIVARV</sequence>
<feature type="transmembrane region" description="Helical" evidence="5">
    <location>
        <begin position="220"/>
        <end position="239"/>
    </location>
</feature>
<dbReference type="InterPro" id="IPR050327">
    <property type="entry name" value="Proton-linked_MCT"/>
</dbReference>
<dbReference type="Proteomes" id="UP000777438">
    <property type="component" value="Unassembled WGS sequence"/>
</dbReference>
<evidence type="ECO:0000259" key="6">
    <source>
        <dbReference type="PROSITE" id="PS50850"/>
    </source>
</evidence>
<dbReference type="AlphaFoldDB" id="A0A9P8VXE1"/>
<keyword evidence="5" id="KW-0812">Transmembrane</keyword>
<dbReference type="OrthoDB" id="6499973at2759"/>
<dbReference type="EMBL" id="JAGPYM010000025">
    <property type="protein sequence ID" value="KAH6880834.1"/>
    <property type="molecule type" value="Genomic_DNA"/>
</dbReference>
<dbReference type="InterPro" id="IPR036259">
    <property type="entry name" value="MFS_trans_sf"/>
</dbReference>
<dbReference type="PANTHER" id="PTHR11360:SF305">
    <property type="entry name" value="MAJOR FACILITATOR SUPERFAMILY (MFS) PROFILE DOMAIN-CONTAINING PROTEIN"/>
    <property type="match status" value="1"/>
</dbReference>
<evidence type="ECO:0000256" key="2">
    <source>
        <dbReference type="ARBA" id="ARBA00006727"/>
    </source>
</evidence>
<evidence type="ECO:0000256" key="5">
    <source>
        <dbReference type="SAM" id="Phobius"/>
    </source>
</evidence>
<dbReference type="GO" id="GO:0022857">
    <property type="term" value="F:transmembrane transporter activity"/>
    <property type="evidence" value="ECO:0007669"/>
    <property type="project" value="InterPro"/>
</dbReference>
<dbReference type="SUPFAM" id="SSF103473">
    <property type="entry name" value="MFS general substrate transporter"/>
    <property type="match status" value="1"/>
</dbReference>
<dbReference type="GO" id="GO:0016020">
    <property type="term" value="C:membrane"/>
    <property type="evidence" value="ECO:0007669"/>
    <property type="project" value="UniProtKB-SubCell"/>
</dbReference>
<feature type="transmembrane region" description="Helical" evidence="5">
    <location>
        <begin position="353"/>
        <end position="379"/>
    </location>
</feature>
<dbReference type="Pfam" id="PF07690">
    <property type="entry name" value="MFS_1"/>
    <property type="match status" value="1"/>
</dbReference>
<name>A0A9P8VXE1_9HYPO</name>
<evidence type="ECO:0000256" key="3">
    <source>
        <dbReference type="ARBA" id="ARBA00023180"/>
    </source>
</evidence>
<accession>A0A9P8VXE1</accession>
<protein>
    <submittedName>
        <fullName evidence="7">Monocarboxylate transporter</fullName>
    </submittedName>
</protein>
<feature type="transmembrane region" description="Helical" evidence="5">
    <location>
        <begin position="61"/>
        <end position="82"/>
    </location>
</feature>